<evidence type="ECO:0000259" key="10">
    <source>
        <dbReference type="PROSITE" id="PS50893"/>
    </source>
</evidence>
<keyword evidence="2" id="KW-0813">Transport</keyword>
<dbReference type="STRING" id="1144548.SAMN05443287_105174"/>
<keyword evidence="11" id="KW-0762">Sugar transport</keyword>
<sequence>MPQRPVRATGPADVAPRSPAATLHHRFALQEVALRLELRGITKRFGDLVANDHIDLTVEPGEIHALLGENGAGKSTLMNVLYGLYQPDEGEILVDGKPLKLRGPSDAITAGIGMVHQHFMLVPVFTVTENIMLGAEQVRGGIAGFLDRRRARREVAEVSERYNLRVDPDAVIEDLPVGVQQRVEIVKALTRDVDLLILDEPTAVLTPQETEELLAVMRSLKAAGKSIVFITHKLGEVKAIADRITVIRRGKTVGTASPEASRDELAALMVGRTVRLTVDKTPATPGEPVLEVSGLVVDDDRQVRAVDGVDLTVRAGEVLGVAGVQGNGQTELIEAIMGLRPVLAGTVSLAGQRVDGWSTKKVLQAGVGYVPEDRSVDGLVKEFSVAENLVLDMYDRPPFGRGLSLRPDAITKSARERIEQFDVRTSSAEALVGTLSGGNQQKVIVARELSRPLKLFIAAQPTRGVDVGSIEFIHSRVIRERDIGTAVLVVSSELDEVIGLADRIAVMYRGRIIGVVGPDTPREEIGLLMAGISPDATGGSPDRASVAEGGDVATTDRGEAATTDADAVSGGGTAATTDRDTTATTDGVAAAPEGPGSEDEKA</sequence>
<dbReference type="PROSITE" id="PS50893">
    <property type="entry name" value="ABC_TRANSPORTER_2"/>
    <property type="match status" value="2"/>
</dbReference>
<keyword evidence="3" id="KW-1003">Cell membrane</keyword>
<evidence type="ECO:0000256" key="2">
    <source>
        <dbReference type="ARBA" id="ARBA00022448"/>
    </source>
</evidence>
<gene>
    <name evidence="11" type="ORF">SAMN05443287_105174</name>
</gene>
<dbReference type="Gene3D" id="3.40.50.300">
    <property type="entry name" value="P-loop containing nucleotide triphosphate hydrolases"/>
    <property type="match status" value="2"/>
</dbReference>
<dbReference type="FunFam" id="3.40.50.300:FF:000127">
    <property type="entry name" value="Ribose import ATP-binding protein RbsA"/>
    <property type="match status" value="1"/>
</dbReference>
<feature type="region of interest" description="Disordered" evidence="9">
    <location>
        <begin position="532"/>
        <end position="602"/>
    </location>
</feature>
<keyword evidence="12" id="KW-1185">Reference proteome</keyword>
<evidence type="ECO:0000256" key="4">
    <source>
        <dbReference type="ARBA" id="ARBA00022737"/>
    </source>
</evidence>
<evidence type="ECO:0000256" key="8">
    <source>
        <dbReference type="ARBA" id="ARBA00023136"/>
    </source>
</evidence>
<evidence type="ECO:0000256" key="3">
    <source>
        <dbReference type="ARBA" id="ARBA00022475"/>
    </source>
</evidence>
<proteinExistence type="predicted"/>
<dbReference type="AlphaFoldDB" id="A0A1H6ZZM1"/>
<evidence type="ECO:0000256" key="9">
    <source>
        <dbReference type="SAM" id="MobiDB-lite"/>
    </source>
</evidence>
<dbReference type="GO" id="GO:0005524">
    <property type="term" value="F:ATP binding"/>
    <property type="evidence" value="ECO:0007669"/>
    <property type="project" value="UniProtKB-KW"/>
</dbReference>
<dbReference type="RefSeq" id="WP_307818714.1">
    <property type="nucleotide sequence ID" value="NZ_BOPI01000007.1"/>
</dbReference>
<dbReference type="InterPro" id="IPR003593">
    <property type="entry name" value="AAA+_ATPase"/>
</dbReference>
<dbReference type="InterPro" id="IPR003439">
    <property type="entry name" value="ABC_transporter-like_ATP-bd"/>
</dbReference>
<keyword evidence="8" id="KW-0472">Membrane</keyword>
<dbReference type="PANTHER" id="PTHR43790">
    <property type="entry name" value="CARBOHYDRATE TRANSPORT ATP-BINDING PROTEIN MG119-RELATED"/>
    <property type="match status" value="1"/>
</dbReference>
<dbReference type="Proteomes" id="UP000198707">
    <property type="component" value="Unassembled WGS sequence"/>
</dbReference>
<dbReference type="InterPro" id="IPR050107">
    <property type="entry name" value="ABC_carbohydrate_import_ATPase"/>
</dbReference>
<evidence type="ECO:0000313" key="11">
    <source>
        <dbReference type="EMBL" id="SEJ54245.1"/>
    </source>
</evidence>
<keyword evidence="7" id="KW-1278">Translocase</keyword>
<name>A0A1H6ZZM1_9ACTN</name>
<feature type="compositionally biased region" description="Low complexity" evidence="9">
    <location>
        <begin position="582"/>
        <end position="591"/>
    </location>
</feature>
<dbReference type="PROSITE" id="PS00211">
    <property type="entry name" value="ABC_TRANSPORTER_1"/>
    <property type="match status" value="1"/>
</dbReference>
<dbReference type="InterPro" id="IPR017871">
    <property type="entry name" value="ABC_transporter-like_CS"/>
</dbReference>
<dbReference type="GO" id="GO:0005886">
    <property type="term" value="C:plasma membrane"/>
    <property type="evidence" value="ECO:0007669"/>
    <property type="project" value="UniProtKB-SubCell"/>
</dbReference>
<dbReference type="InterPro" id="IPR027417">
    <property type="entry name" value="P-loop_NTPase"/>
</dbReference>
<organism evidence="11 12">
    <name type="scientific">Micromonospora phaseoli</name>
    <dbReference type="NCBI Taxonomy" id="1144548"/>
    <lineage>
        <taxon>Bacteria</taxon>
        <taxon>Bacillati</taxon>
        <taxon>Actinomycetota</taxon>
        <taxon>Actinomycetes</taxon>
        <taxon>Micromonosporales</taxon>
        <taxon>Micromonosporaceae</taxon>
        <taxon>Micromonospora</taxon>
    </lineage>
</organism>
<keyword evidence="5" id="KW-0547">Nucleotide-binding</keyword>
<accession>A0A1H6ZZM1</accession>
<reference evidence="12" key="1">
    <citation type="submission" date="2016-10" db="EMBL/GenBank/DDBJ databases">
        <authorList>
            <person name="Varghese N."/>
            <person name="Submissions S."/>
        </authorList>
    </citation>
    <scope>NUCLEOTIDE SEQUENCE [LARGE SCALE GENOMIC DNA]</scope>
    <source>
        <strain evidence="12">CGMCC 4.7038</strain>
    </source>
</reference>
<dbReference type="SUPFAM" id="SSF52540">
    <property type="entry name" value="P-loop containing nucleoside triphosphate hydrolases"/>
    <property type="match status" value="2"/>
</dbReference>
<evidence type="ECO:0000256" key="6">
    <source>
        <dbReference type="ARBA" id="ARBA00022840"/>
    </source>
</evidence>
<dbReference type="CDD" id="cd03216">
    <property type="entry name" value="ABC_Carb_Monos_I"/>
    <property type="match status" value="1"/>
</dbReference>
<dbReference type="Pfam" id="PF00005">
    <property type="entry name" value="ABC_tran"/>
    <property type="match status" value="2"/>
</dbReference>
<protein>
    <submittedName>
        <fullName evidence="11">Simple sugar transport system ATP-binding protein</fullName>
    </submittedName>
</protein>
<evidence type="ECO:0000256" key="1">
    <source>
        <dbReference type="ARBA" id="ARBA00004202"/>
    </source>
</evidence>
<keyword evidence="6 11" id="KW-0067">ATP-binding</keyword>
<evidence type="ECO:0000256" key="5">
    <source>
        <dbReference type="ARBA" id="ARBA00022741"/>
    </source>
</evidence>
<evidence type="ECO:0000256" key="7">
    <source>
        <dbReference type="ARBA" id="ARBA00022967"/>
    </source>
</evidence>
<dbReference type="PANTHER" id="PTHR43790:SF4">
    <property type="entry name" value="GUANOSINE IMPORT ATP-BINDING PROTEIN NUPO"/>
    <property type="match status" value="1"/>
</dbReference>
<dbReference type="CDD" id="cd03215">
    <property type="entry name" value="ABC_Carb_Monos_II"/>
    <property type="match status" value="1"/>
</dbReference>
<dbReference type="GO" id="GO:0016887">
    <property type="term" value="F:ATP hydrolysis activity"/>
    <property type="evidence" value="ECO:0007669"/>
    <property type="project" value="InterPro"/>
</dbReference>
<dbReference type="SMART" id="SM00382">
    <property type="entry name" value="AAA"/>
    <property type="match status" value="2"/>
</dbReference>
<feature type="domain" description="ABC transporter" evidence="10">
    <location>
        <begin position="290"/>
        <end position="534"/>
    </location>
</feature>
<evidence type="ECO:0000313" key="12">
    <source>
        <dbReference type="Proteomes" id="UP000198707"/>
    </source>
</evidence>
<comment type="subcellular location">
    <subcellularLocation>
        <location evidence="1">Cell membrane</location>
        <topology evidence="1">Peripheral membrane protein</topology>
    </subcellularLocation>
</comment>
<feature type="domain" description="ABC transporter" evidence="10">
    <location>
        <begin position="36"/>
        <end position="274"/>
    </location>
</feature>
<keyword evidence="4" id="KW-0677">Repeat</keyword>
<dbReference type="EMBL" id="FNYV01000005">
    <property type="protein sequence ID" value="SEJ54245.1"/>
    <property type="molecule type" value="Genomic_DNA"/>
</dbReference>